<reference evidence="2" key="2">
    <citation type="submission" date="2021-04" db="EMBL/GenBank/DDBJ databases">
        <authorList>
            <person name="Gilroy R."/>
        </authorList>
    </citation>
    <scope>NUCLEOTIDE SEQUENCE</scope>
    <source>
        <strain evidence="2">1345</strain>
    </source>
</reference>
<reference evidence="2" key="1">
    <citation type="journal article" date="2021" name="PeerJ">
        <title>Extensive microbial diversity within the chicken gut microbiome revealed by metagenomics and culture.</title>
        <authorList>
            <person name="Gilroy R."/>
            <person name="Ravi A."/>
            <person name="Getino M."/>
            <person name="Pursley I."/>
            <person name="Horton D.L."/>
            <person name="Alikhan N.F."/>
            <person name="Baker D."/>
            <person name="Gharbi K."/>
            <person name="Hall N."/>
            <person name="Watson M."/>
            <person name="Adriaenssens E.M."/>
            <person name="Foster-Nyarko E."/>
            <person name="Jarju S."/>
            <person name="Secka A."/>
            <person name="Antonio M."/>
            <person name="Oren A."/>
            <person name="Chaudhuri R.R."/>
            <person name="La Ragione R."/>
            <person name="Hildebrand F."/>
            <person name="Pallen M.J."/>
        </authorList>
    </citation>
    <scope>NUCLEOTIDE SEQUENCE</scope>
    <source>
        <strain evidence="2">1345</strain>
    </source>
</reference>
<evidence type="ECO:0000313" key="2">
    <source>
        <dbReference type="EMBL" id="HIY96362.1"/>
    </source>
</evidence>
<feature type="domain" description="N-acetyltransferase" evidence="1">
    <location>
        <begin position="11"/>
        <end position="166"/>
    </location>
</feature>
<organism evidence="2 3">
    <name type="scientific">Candidatus Borkfalkia excrementigallinarum</name>
    <dbReference type="NCBI Taxonomy" id="2838506"/>
    <lineage>
        <taxon>Bacteria</taxon>
        <taxon>Bacillati</taxon>
        <taxon>Bacillota</taxon>
        <taxon>Clostridia</taxon>
        <taxon>Christensenellales</taxon>
        <taxon>Christensenellaceae</taxon>
        <taxon>Candidatus Borkfalkia</taxon>
    </lineage>
</organism>
<protein>
    <submittedName>
        <fullName evidence="2">GNAT family N-acetyltransferase</fullName>
    </submittedName>
</protein>
<dbReference type="PANTHER" id="PTHR43328">
    <property type="entry name" value="ACETYLTRANSFERASE-RELATED"/>
    <property type="match status" value="1"/>
</dbReference>
<dbReference type="PANTHER" id="PTHR43328:SF1">
    <property type="entry name" value="N-ACETYLTRANSFERASE DOMAIN-CONTAINING PROTEIN"/>
    <property type="match status" value="1"/>
</dbReference>
<dbReference type="EMBL" id="DXCQ01000020">
    <property type="protein sequence ID" value="HIY96362.1"/>
    <property type="molecule type" value="Genomic_DNA"/>
</dbReference>
<dbReference type="Gene3D" id="3.40.630.30">
    <property type="match status" value="1"/>
</dbReference>
<sequence>MDFELLQWELSLVPSLAESANDARITLWLNEGFPNPYTLEDAERFIDAAQKDSRSFHRAIVSEGKVLGGIDLAFNRGAMRYGADLGYWLTPACWGRGIMTEAVRRFCGTAFAETDICRIQAEVFAPNAASLRVLEKCGFCREGVKRRSVFKNGEFYDSIVMALIKE</sequence>
<dbReference type="InterPro" id="IPR016181">
    <property type="entry name" value="Acyl_CoA_acyltransferase"/>
</dbReference>
<dbReference type="AlphaFoldDB" id="A0A9D2CS57"/>
<evidence type="ECO:0000313" key="3">
    <source>
        <dbReference type="Proteomes" id="UP000886750"/>
    </source>
</evidence>
<dbReference type="PROSITE" id="PS51186">
    <property type="entry name" value="GNAT"/>
    <property type="match status" value="1"/>
</dbReference>
<dbReference type="Proteomes" id="UP000886750">
    <property type="component" value="Unassembled WGS sequence"/>
</dbReference>
<accession>A0A9D2CS57</accession>
<name>A0A9D2CS57_9FIRM</name>
<evidence type="ECO:0000259" key="1">
    <source>
        <dbReference type="PROSITE" id="PS51186"/>
    </source>
</evidence>
<gene>
    <name evidence="2" type="ORF">H9729_01595</name>
</gene>
<dbReference type="SUPFAM" id="SSF55729">
    <property type="entry name" value="Acyl-CoA N-acyltransferases (Nat)"/>
    <property type="match status" value="1"/>
</dbReference>
<dbReference type="InterPro" id="IPR000182">
    <property type="entry name" value="GNAT_dom"/>
</dbReference>
<dbReference type="Pfam" id="PF13302">
    <property type="entry name" value="Acetyltransf_3"/>
    <property type="match status" value="1"/>
</dbReference>
<dbReference type="GO" id="GO:0016747">
    <property type="term" value="F:acyltransferase activity, transferring groups other than amino-acyl groups"/>
    <property type="evidence" value="ECO:0007669"/>
    <property type="project" value="InterPro"/>
</dbReference>
<comment type="caution">
    <text evidence="2">The sequence shown here is derived from an EMBL/GenBank/DDBJ whole genome shotgun (WGS) entry which is preliminary data.</text>
</comment>
<proteinExistence type="predicted"/>